<comment type="caution">
    <text evidence="4">The sequence shown here is derived from an EMBL/GenBank/DDBJ whole genome shotgun (WGS) entry which is preliminary data.</text>
</comment>
<reference evidence="4 5" key="1">
    <citation type="journal article" date="2018" name="Gigascience">
        <title>Genomes of trombidid mites reveal novel predicted allergens and laterally-transferred genes associated with secondary metabolism.</title>
        <authorList>
            <person name="Dong X."/>
            <person name="Chaisiri K."/>
            <person name="Xia D."/>
            <person name="Armstrong S.D."/>
            <person name="Fang Y."/>
            <person name="Donnelly M.J."/>
            <person name="Kadowaki T."/>
            <person name="McGarry J.W."/>
            <person name="Darby A.C."/>
            <person name="Makepeace B.L."/>
        </authorList>
    </citation>
    <scope>NUCLEOTIDE SEQUENCE [LARGE SCALE GENOMIC DNA]</scope>
    <source>
        <strain evidence="4">UoL-UT</strain>
    </source>
</reference>
<feature type="domain" description="Chromo" evidence="2">
    <location>
        <begin position="423"/>
        <end position="463"/>
    </location>
</feature>
<feature type="domain" description="Integrase catalytic" evidence="3">
    <location>
        <begin position="157"/>
        <end position="331"/>
    </location>
</feature>
<organism evidence="4 5">
    <name type="scientific">Leptotrombidium deliense</name>
    <dbReference type="NCBI Taxonomy" id="299467"/>
    <lineage>
        <taxon>Eukaryota</taxon>
        <taxon>Metazoa</taxon>
        <taxon>Ecdysozoa</taxon>
        <taxon>Arthropoda</taxon>
        <taxon>Chelicerata</taxon>
        <taxon>Arachnida</taxon>
        <taxon>Acari</taxon>
        <taxon>Acariformes</taxon>
        <taxon>Trombidiformes</taxon>
        <taxon>Prostigmata</taxon>
        <taxon>Anystina</taxon>
        <taxon>Parasitengona</taxon>
        <taxon>Trombiculoidea</taxon>
        <taxon>Trombiculidae</taxon>
        <taxon>Leptotrombidium</taxon>
    </lineage>
</organism>
<dbReference type="AlphaFoldDB" id="A0A443SC22"/>
<dbReference type="InterPro" id="IPR023780">
    <property type="entry name" value="Chromo_domain"/>
</dbReference>
<evidence type="ECO:0000313" key="4">
    <source>
        <dbReference type="EMBL" id="RWS25072.1"/>
    </source>
</evidence>
<keyword evidence="5" id="KW-1185">Reference proteome</keyword>
<protein>
    <recommendedName>
        <fullName evidence="6">Integrase catalytic domain-containing protein</fullName>
    </recommendedName>
</protein>
<dbReference type="InterPro" id="IPR000953">
    <property type="entry name" value="Chromo/chromo_shadow_dom"/>
</dbReference>
<dbReference type="SUPFAM" id="SSF54160">
    <property type="entry name" value="Chromo domain-like"/>
    <property type="match status" value="1"/>
</dbReference>
<evidence type="ECO:0000256" key="1">
    <source>
        <dbReference type="SAM" id="MobiDB-lite"/>
    </source>
</evidence>
<evidence type="ECO:0000259" key="2">
    <source>
        <dbReference type="PROSITE" id="PS50013"/>
    </source>
</evidence>
<feature type="region of interest" description="Disordered" evidence="1">
    <location>
        <begin position="76"/>
        <end position="102"/>
    </location>
</feature>
<evidence type="ECO:0000259" key="3">
    <source>
        <dbReference type="PROSITE" id="PS50994"/>
    </source>
</evidence>
<dbReference type="Pfam" id="PF00385">
    <property type="entry name" value="Chromo"/>
    <property type="match status" value="1"/>
</dbReference>
<dbReference type="OrthoDB" id="6410983at2759"/>
<evidence type="ECO:0000313" key="5">
    <source>
        <dbReference type="Proteomes" id="UP000288716"/>
    </source>
</evidence>
<dbReference type="Proteomes" id="UP000288716">
    <property type="component" value="Unassembled WGS sequence"/>
</dbReference>
<dbReference type="InterPro" id="IPR012337">
    <property type="entry name" value="RNaseH-like_sf"/>
</dbReference>
<evidence type="ECO:0008006" key="6">
    <source>
        <dbReference type="Google" id="ProtNLM"/>
    </source>
</evidence>
<proteinExistence type="predicted"/>
<dbReference type="GO" id="GO:0005694">
    <property type="term" value="C:chromosome"/>
    <property type="evidence" value="ECO:0007669"/>
    <property type="project" value="UniProtKB-ARBA"/>
</dbReference>
<dbReference type="SUPFAM" id="SSF53098">
    <property type="entry name" value="Ribonuclease H-like"/>
    <property type="match status" value="1"/>
</dbReference>
<dbReference type="STRING" id="299467.A0A443SC22"/>
<name>A0A443SC22_9ACAR</name>
<dbReference type="PANTHER" id="PTHR46585">
    <property type="entry name" value="INTEGRASE CORE DOMAIN CONTAINING PROTEIN"/>
    <property type="match status" value="1"/>
</dbReference>
<dbReference type="InterPro" id="IPR016197">
    <property type="entry name" value="Chromo-like_dom_sf"/>
</dbReference>
<gene>
    <name evidence="4" type="ORF">B4U80_06846</name>
</gene>
<dbReference type="PROSITE" id="PS50013">
    <property type="entry name" value="CHROMO_2"/>
    <property type="match status" value="1"/>
</dbReference>
<dbReference type="InterPro" id="IPR036397">
    <property type="entry name" value="RNaseH_sf"/>
</dbReference>
<accession>A0A443SC22</accession>
<dbReference type="EMBL" id="NCKV01004078">
    <property type="protein sequence ID" value="RWS25072.1"/>
    <property type="molecule type" value="Genomic_DNA"/>
</dbReference>
<dbReference type="VEuPathDB" id="VectorBase:LDEU006968"/>
<dbReference type="Pfam" id="PF00665">
    <property type="entry name" value="rve"/>
    <property type="match status" value="1"/>
</dbReference>
<dbReference type="Gene3D" id="3.30.420.10">
    <property type="entry name" value="Ribonuclease H-like superfamily/Ribonuclease H"/>
    <property type="match status" value="1"/>
</dbReference>
<sequence>MTVSRVLLAEREFIDLLIEANVDPDLIVNDNVRAKYLKLKENKNESIQKETVINEVIEDPVNKPLKRKRVIEDFNDETPDLDKFDEPPPKRSKDEADDIEMPMNKDKETLLKSIYYNPEHPAAFSSSQNLFKYAKLRSSDLTLNEVKNWLSGEITYTLHKPIRRNFKRNKIIVEGIDEQWQADLVEMQKFSKENSGFKYILTVIDVFSKFSWARPIKSKTPINIVNVLKDIFSERIPFSIQTDNGKEFVNSTFKKLTKQYKIIHFTSKNTDVKCAVIERFNRTLKSKMFKYFTSKGTRKFIDVLPKLISAYNETYHRAIKMKPVDVTDLNTKEVFKNIYGVTSRRMLFRKHRLLTEGSTVRRQYKRQQFDKGYYPNWTDAVFMIEKGQNKQQRPTYKIKTGKGERITKTFYPEEIQKVNNEWFRIEKIIKKRKRNGALEYFVKYVNYSNEYNEWIPAKDVIKL</sequence>
<dbReference type="InterPro" id="IPR001584">
    <property type="entry name" value="Integrase_cat-core"/>
</dbReference>
<dbReference type="Gene3D" id="2.40.50.40">
    <property type="match status" value="1"/>
</dbReference>
<dbReference type="CDD" id="cd00024">
    <property type="entry name" value="CD_CSD"/>
    <property type="match status" value="1"/>
</dbReference>
<dbReference type="PROSITE" id="PS50994">
    <property type="entry name" value="INTEGRASE"/>
    <property type="match status" value="1"/>
</dbReference>
<dbReference type="SMART" id="SM00298">
    <property type="entry name" value="CHROMO"/>
    <property type="match status" value="1"/>
</dbReference>
<dbReference type="GO" id="GO:0015074">
    <property type="term" value="P:DNA integration"/>
    <property type="evidence" value="ECO:0007669"/>
    <property type="project" value="InterPro"/>
</dbReference>
<dbReference type="PANTHER" id="PTHR46585:SF1">
    <property type="entry name" value="CHROMO DOMAIN-CONTAINING PROTEIN"/>
    <property type="match status" value="1"/>
</dbReference>
<feature type="compositionally biased region" description="Basic and acidic residues" evidence="1">
    <location>
        <begin position="80"/>
        <end position="94"/>
    </location>
</feature>
<dbReference type="GO" id="GO:0003676">
    <property type="term" value="F:nucleic acid binding"/>
    <property type="evidence" value="ECO:0007669"/>
    <property type="project" value="InterPro"/>
</dbReference>